<reference evidence="1 2" key="1">
    <citation type="submission" date="2019-02" db="EMBL/GenBank/DDBJ databases">
        <title>Deep-cultivation of Planctomycetes and their phenomic and genomic characterization uncovers novel biology.</title>
        <authorList>
            <person name="Wiegand S."/>
            <person name="Jogler M."/>
            <person name="Boedeker C."/>
            <person name="Pinto D."/>
            <person name="Vollmers J."/>
            <person name="Rivas-Marin E."/>
            <person name="Kohn T."/>
            <person name="Peeters S.H."/>
            <person name="Heuer A."/>
            <person name="Rast P."/>
            <person name="Oberbeckmann S."/>
            <person name="Bunk B."/>
            <person name="Jeske O."/>
            <person name="Meyerdierks A."/>
            <person name="Storesund J.E."/>
            <person name="Kallscheuer N."/>
            <person name="Luecker S."/>
            <person name="Lage O.M."/>
            <person name="Pohl T."/>
            <person name="Merkel B.J."/>
            <person name="Hornburger P."/>
            <person name="Mueller R.-W."/>
            <person name="Bruemmer F."/>
            <person name="Labrenz M."/>
            <person name="Spormann A.M."/>
            <person name="Op Den Camp H."/>
            <person name="Overmann J."/>
            <person name="Amann R."/>
            <person name="Jetten M.S.M."/>
            <person name="Mascher T."/>
            <person name="Medema M.H."/>
            <person name="Devos D.P."/>
            <person name="Kaster A.-K."/>
            <person name="Ovreas L."/>
            <person name="Rohde M."/>
            <person name="Galperin M.Y."/>
            <person name="Jogler C."/>
        </authorList>
    </citation>
    <scope>NUCLEOTIDE SEQUENCE [LARGE SCALE GENOMIC DNA]</scope>
    <source>
        <strain evidence="1 2">Poly41</strain>
    </source>
</reference>
<dbReference type="AlphaFoldDB" id="A0A5C6DAT3"/>
<dbReference type="RefSeq" id="WP_146529551.1">
    <property type="nucleotide sequence ID" value="NZ_SJPV01000010.1"/>
</dbReference>
<gene>
    <name evidence="1" type="ORF">Poly41_50070</name>
</gene>
<comment type="caution">
    <text evidence="1">The sequence shown here is derived from an EMBL/GenBank/DDBJ whole genome shotgun (WGS) entry which is preliminary data.</text>
</comment>
<protein>
    <submittedName>
        <fullName evidence="1">Uncharacterized protein</fullName>
    </submittedName>
</protein>
<sequence>MCIKTVTLRQSKTTSSPTRFTETLRIPLIALLLSIRLAAANCGAKEGLPLPAPKVPGQPKRPATVITCGGQHLLLEHTDLTVTFDSQRKTLATNRPGWWVINHPLKGINGLQHLDEDQIAAVKRVPPGSVIHVYPGIYRESVQL</sequence>
<name>A0A5C6DAT3_9BACT</name>
<evidence type="ECO:0000313" key="1">
    <source>
        <dbReference type="EMBL" id="TWU33255.1"/>
    </source>
</evidence>
<dbReference type="EMBL" id="SJPV01000010">
    <property type="protein sequence ID" value="TWU33255.1"/>
    <property type="molecule type" value="Genomic_DNA"/>
</dbReference>
<dbReference type="Proteomes" id="UP000319143">
    <property type="component" value="Unassembled WGS sequence"/>
</dbReference>
<accession>A0A5C6DAT3</accession>
<evidence type="ECO:0000313" key="2">
    <source>
        <dbReference type="Proteomes" id="UP000319143"/>
    </source>
</evidence>
<proteinExistence type="predicted"/>
<organism evidence="1 2">
    <name type="scientific">Novipirellula artificiosorum</name>
    <dbReference type="NCBI Taxonomy" id="2528016"/>
    <lineage>
        <taxon>Bacteria</taxon>
        <taxon>Pseudomonadati</taxon>
        <taxon>Planctomycetota</taxon>
        <taxon>Planctomycetia</taxon>
        <taxon>Pirellulales</taxon>
        <taxon>Pirellulaceae</taxon>
        <taxon>Novipirellula</taxon>
    </lineage>
</organism>
<keyword evidence="2" id="KW-1185">Reference proteome</keyword>